<dbReference type="Pfam" id="PF16407">
    <property type="entry name" value="PKD_2"/>
    <property type="match status" value="1"/>
</dbReference>
<reference evidence="2 3" key="1">
    <citation type="submission" date="2024-03" db="EMBL/GenBank/DDBJ databases">
        <title>Human intestinal bacterial collection.</title>
        <authorList>
            <person name="Pauvert C."/>
            <person name="Hitch T.C.A."/>
            <person name="Clavel T."/>
        </authorList>
    </citation>
    <scope>NUCLEOTIDE SEQUENCE [LARGE SCALE GENOMIC DNA]</scope>
    <source>
        <strain evidence="2 3">CLA-KB-H122</strain>
    </source>
</reference>
<keyword evidence="3" id="KW-1185">Reference proteome</keyword>
<dbReference type="EMBL" id="JBBMFL010000003">
    <property type="protein sequence ID" value="MEQ2544182.1"/>
    <property type="molecule type" value="Genomic_DNA"/>
</dbReference>
<sequence length="531" mass="60830">MKRYLFLIPAVVAALLTGCYSDDTNTDYKTLDLPVIDNPENDLALFVPNRAYKIKLADRLQITPNVVYKNMNDLSYRWVIDGREVATTKDLDWECDMEANRVYCYFEIHRNSAENSTIFPFSIELDQPYVTGYNLLVEKDGALRYDFISYTVAALYTFDYYENGAGIQIPFTGDNPRLQEYWSCEKSSVIGKEMFLDDDPENCASFSGETLLHEMTLKQEFLNEEFPENFRVKDFMHGGFISYVMADDGRVFQRKGSRIYYTGHFLDLPVRYDGKQINGVKFITARYAEGYGLIYDQTENGGRFLVANLDYSTSEADSGERAGNITEFPDDSGMSGITDYEFIDGWFIKDANVMAYPQQSGVMMLFRKKSDGKYYTREVKISYTPRTSAVEMSEVYEEVYRELPEFGPDSKTCVIRIDGGSYYKSGYMFYTAASNPRKVLVKERTATGAPTEFHTFDQDVVAIVEGPMKSNNCYMLFALADGTVMMYTTSNRSVGSGVNFLTFEEERVIEKYRIDGKIRWAGFKYGNISNF</sequence>
<dbReference type="Proteomes" id="UP001460202">
    <property type="component" value="Unassembled WGS sequence"/>
</dbReference>
<keyword evidence="1" id="KW-0732">Signal</keyword>
<gene>
    <name evidence="2" type="ORF">WMO46_04370</name>
</gene>
<proteinExistence type="predicted"/>
<evidence type="ECO:0000313" key="2">
    <source>
        <dbReference type="EMBL" id="MEQ2544182.1"/>
    </source>
</evidence>
<accession>A0ABV1GVT9</accession>
<feature type="signal peptide" evidence="1">
    <location>
        <begin position="1"/>
        <end position="21"/>
    </location>
</feature>
<name>A0ABV1GVT9_9BACT</name>
<dbReference type="PROSITE" id="PS51257">
    <property type="entry name" value="PROKAR_LIPOPROTEIN"/>
    <property type="match status" value="1"/>
</dbReference>
<evidence type="ECO:0000256" key="1">
    <source>
        <dbReference type="SAM" id="SignalP"/>
    </source>
</evidence>
<feature type="chain" id="PRO_5046907586" evidence="1">
    <location>
        <begin position="22"/>
        <end position="531"/>
    </location>
</feature>
<dbReference type="InterPro" id="IPR032183">
    <property type="entry name" value="PKD-like"/>
</dbReference>
<evidence type="ECO:0000313" key="3">
    <source>
        <dbReference type="Proteomes" id="UP001460202"/>
    </source>
</evidence>
<dbReference type="RefSeq" id="WP_349093887.1">
    <property type="nucleotide sequence ID" value="NZ_JBBMFL010000003.1"/>
</dbReference>
<comment type="caution">
    <text evidence="2">The sequence shown here is derived from an EMBL/GenBank/DDBJ whole genome shotgun (WGS) entry which is preliminary data.</text>
</comment>
<protein>
    <submittedName>
        <fullName evidence="2">PKD-like family lipoprotein</fullName>
    </submittedName>
</protein>
<organism evidence="2 3">
    <name type="scientific">Alistipes intestinihominis</name>
    <dbReference type="NCBI Taxonomy" id="3133172"/>
    <lineage>
        <taxon>Bacteria</taxon>
        <taxon>Pseudomonadati</taxon>
        <taxon>Bacteroidota</taxon>
        <taxon>Bacteroidia</taxon>
        <taxon>Bacteroidales</taxon>
        <taxon>Rikenellaceae</taxon>
        <taxon>Alistipes</taxon>
    </lineage>
</organism>